<keyword evidence="1" id="KW-0732">Signal</keyword>
<dbReference type="Proteomes" id="UP001244787">
    <property type="component" value="Unassembled WGS sequence"/>
</dbReference>
<evidence type="ECO:0000313" key="3">
    <source>
        <dbReference type="Proteomes" id="UP001244787"/>
    </source>
</evidence>
<dbReference type="EMBL" id="JAUGQQ010000003">
    <property type="protein sequence ID" value="MDN3724030.1"/>
    <property type="molecule type" value="Genomic_DNA"/>
</dbReference>
<sequence>MKILKLLFLFAMSMYAAQNSDDAISETPPTVYFDEALIYSYKSPDRQGEFWIYHNSETGNFLYIPNDEMIDFVIADSLGNYYVFGNNGHDEKVVSLQQSIFIEDGRGDAERELPESDDFIEFIELPEKKVIDQSNIVQPNIHSKGFTMHYKKMMGQQNVFITEDISLNSNIIYGFNTMDGDVKLPVAELNFTNIFSKNQVVTHINRDNFMLELENFGPNPYWATVGDYNYYIQDEKGTWIKKPLPLVTD</sequence>
<accession>A0ABT8DJF5</accession>
<organism evidence="2 3">
    <name type="scientific">Aequorivita aurantiaca</name>
    <dbReference type="NCBI Taxonomy" id="3053356"/>
    <lineage>
        <taxon>Bacteria</taxon>
        <taxon>Pseudomonadati</taxon>
        <taxon>Bacteroidota</taxon>
        <taxon>Flavobacteriia</taxon>
        <taxon>Flavobacteriales</taxon>
        <taxon>Flavobacteriaceae</taxon>
        <taxon>Aequorivita</taxon>
    </lineage>
</organism>
<keyword evidence="3" id="KW-1185">Reference proteome</keyword>
<feature type="chain" id="PRO_5046037757" description="WG repeat-containing protein" evidence="1">
    <location>
        <begin position="17"/>
        <end position="249"/>
    </location>
</feature>
<dbReference type="RefSeq" id="WP_290254123.1">
    <property type="nucleotide sequence ID" value="NZ_JAUGQQ010000003.1"/>
</dbReference>
<name>A0ABT8DJF5_9FLAO</name>
<feature type="signal peptide" evidence="1">
    <location>
        <begin position="1"/>
        <end position="16"/>
    </location>
</feature>
<gene>
    <name evidence="2" type="ORF">QRD02_06520</name>
</gene>
<evidence type="ECO:0000256" key="1">
    <source>
        <dbReference type="SAM" id="SignalP"/>
    </source>
</evidence>
<proteinExistence type="predicted"/>
<evidence type="ECO:0000313" key="2">
    <source>
        <dbReference type="EMBL" id="MDN3724030.1"/>
    </source>
</evidence>
<evidence type="ECO:0008006" key="4">
    <source>
        <dbReference type="Google" id="ProtNLM"/>
    </source>
</evidence>
<reference evidence="2 3" key="1">
    <citation type="submission" date="2023-06" db="EMBL/GenBank/DDBJ databases">
        <authorList>
            <person name="Ye Y.-Q."/>
            <person name="Du Z.-J."/>
        </authorList>
    </citation>
    <scope>NUCLEOTIDE SEQUENCE [LARGE SCALE GENOMIC DNA]</scope>
    <source>
        <strain evidence="2 3">SDUM287046</strain>
    </source>
</reference>
<comment type="caution">
    <text evidence="2">The sequence shown here is derived from an EMBL/GenBank/DDBJ whole genome shotgun (WGS) entry which is preliminary data.</text>
</comment>
<protein>
    <recommendedName>
        <fullName evidence="4">WG repeat-containing protein</fullName>
    </recommendedName>
</protein>